<evidence type="ECO:0000256" key="1">
    <source>
        <dbReference type="SAM" id="MobiDB-lite"/>
    </source>
</evidence>
<comment type="caution">
    <text evidence="2">The sequence shown here is derived from an EMBL/GenBank/DDBJ whole genome shotgun (WGS) entry which is preliminary data.</text>
</comment>
<dbReference type="Proteomes" id="UP000824890">
    <property type="component" value="Unassembled WGS sequence"/>
</dbReference>
<gene>
    <name evidence="2" type="ORF">HID58_056893</name>
</gene>
<keyword evidence="3" id="KW-1185">Reference proteome</keyword>
<feature type="compositionally biased region" description="Basic and acidic residues" evidence="1">
    <location>
        <begin position="1"/>
        <end position="13"/>
    </location>
</feature>
<proteinExistence type="predicted"/>
<feature type="region of interest" description="Disordered" evidence="1">
    <location>
        <begin position="1"/>
        <end position="76"/>
    </location>
</feature>
<reference evidence="2 3" key="1">
    <citation type="submission" date="2021-05" db="EMBL/GenBank/DDBJ databases">
        <title>Genome Assembly of Synthetic Allotetraploid Brassica napus Reveals Homoeologous Exchanges between Subgenomes.</title>
        <authorList>
            <person name="Davis J.T."/>
        </authorList>
    </citation>
    <scope>NUCLEOTIDE SEQUENCE [LARGE SCALE GENOMIC DNA]</scope>
    <source>
        <strain evidence="3">cv. Da-Ae</strain>
        <tissue evidence="2">Seedling</tissue>
    </source>
</reference>
<evidence type="ECO:0000313" key="3">
    <source>
        <dbReference type="Proteomes" id="UP000824890"/>
    </source>
</evidence>
<dbReference type="PANTHER" id="PTHR10233:SF21">
    <property type="entry name" value="NAGB_RPIA_COA TRANSFERASE-LIKE SUPERFAMILY PROTEIN"/>
    <property type="match status" value="1"/>
</dbReference>
<accession>A0ABQ8APJ1</accession>
<evidence type="ECO:0000313" key="2">
    <source>
        <dbReference type="EMBL" id="KAH0894464.1"/>
    </source>
</evidence>
<dbReference type="PANTHER" id="PTHR10233">
    <property type="entry name" value="TRANSLATION INITIATION FACTOR EIF-2B"/>
    <property type="match status" value="1"/>
</dbReference>
<dbReference type="EMBL" id="JAGKQM010000013">
    <property type="protein sequence ID" value="KAH0894464.1"/>
    <property type="molecule type" value="Genomic_DNA"/>
</dbReference>
<sequence>MREGSKRAGESSRPKPSKTAKQPPKKEAPQVTSSVSEKRAVSVEKERRMDVPQAQMQYDDKSRVDKAKRRSVVEQTESKNKVELFLHLPQYERGNQLPNLSSNIFTLDTIHQAVYKLVTMHDVLPCSMHFKKL</sequence>
<organism evidence="2 3">
    <name type="scientific">Brassica napus</name>
    <name type="common">Rape</name>
    <dbReference type="NCBI Taxonomy" id="3708"/>
    <lineage>
        <taxon>Eukaryota</taxon>
        <taxon>Viridiplantae</taxon>
        <taxon>Streptophyta</taxon>
        <taxon>Embryophyta</taxon>
        <taxon>Tracheophyta</taxon>
        <taxon>Spermatophyta</taxon>
        <taxon>Magnoliopsida</taxon>
        <taxon>eudicotyledons</taxon>
        <taxon>Gunneridae</taxon>
        <taxon>Pentapetalae</taxon>
        <taxon>rosids</taxon>
        <taxon>malvids</taxon>
        <taxon>Brassicales</taxon>
        <taxon>Brassicaceae</taxon>
        <taxon>Brassiceae</taxon>
        <taxon>Brassica</taxon>
    </lineage>
</organism>
<feature type="compositionally biased region" description="Basic and acidic residues" evidence="1">
    <location>
        <begin position="36"/>
        <end position="50"/>
    </location>
</feature>
<name>A0ABQ8APJ1_BRANA</name>
<protein>
    <submittedName>
        <fullName evidence="2">Uncharacterized protein</fullName>
    </submittedName>
</protein>